<reference evidence="13" key="1">
    <citation type="journal article" date="2020" name="New Phytol.">
        <title>Comparative genomics reveals dynamic genome evolution in host specialist ectomycorrhizal fungi.</title>
        <authorList>
            <person name="Lofgren L.A."/>
            <person name="Nguyen N.H."/>
            <person name="Vilgalys R."/>
            <person name="Ruytinx J."/>
            <person name="Liao H.L."/>
            <person name="Branco S."/>
            <person name="Kuo A."/>
            <person name="LaButti K."/>
            <person name="Lipzen A."/>
            <person name="Andreopoulos W."/>
            <person name="Pangilinan J."/>
            <person name="Riley R."/>
            <person name="Hundley H."/>
            <person name="Na H."/>
            <person name="Barry K."/>
            <person name="Grigoriev I.V."/>
            <person name="Stajich J.E."/>
            <person name="Kennedy P.G."/>
        </authorList>
    </citation>
    <scope>NUCLEOTIDE SEQUENCE</scope>
    <source>
        <strain evidence="13">DOB743</strain>
    </source>
</reference>
<evidence type="ECO:0000256" key="4">
    <source>
        <dbReference type="ARBA" id="ARBA00023002"/>
    </source>
</evidence>
<evidence type="ECO:0000256" key="11">
    <source>
        <dbReference type="RuleBase" id="RU366011"/>
    </source>
</evidence>
<evidence type="ECO:0000256" key="6">
    <source>
        <dbReference type="ARBA" id="ARBA00063543"/>
    </source>
</evidence>
<dbReference type="GO" id="GO:0042744">
    <property type="term" value="P:hydrogen peroxide catabolic process"/>
    <property type="evidence" value="ECO:0007669"/>
    <property type="project" value="TreeGrafter"/>
</dbReference>
<comment type="function">
    <text evidence="11">Thiol-specific peroxidase that catalyzes the reduction of hydrogen peroxide and organic hydroperoxides to water and alcohols, respectively. Plays a role in cell protection against oxidative stress by detoxifying peroxides.</text>
</comment>
<dbReference type="FunFam" id="3.40.30.10:FF:000020">
    <property type="entry name" value="Peroxiredoxin"/>
    <property type="match status" value="1"/>
</dbReference>
<dbReference type="GO" id="GO:0045454">
    <property type="term" value="P:cell redox homeostasis"/>
    <property type="evidence" value="ECO:0007669"/>
    <property type="project" value="TreeGrafter"/>
</dbReference>
<evidence type="ECO:0000256" key="10">
    <source>
        <dbReference type="PIRSR" id="PIRSR637944-1"/>
    </source>
</evidence>
<sequence length="172" mass="18298">MASLKISVGDTIPKGTFGNIPFTEELADHSACGIPTTLSTDSWKGKKVVLFSVPGAFTPTCHINHLPPYLAKYDEFKAKNVDVIAVIAANDPFVMSGWGRVEGLTDKIITLSDPNATWSDSLGLSVDLSGRGFGIRTARYAMIIDDLVIKYVEVEPGLGVTVSGADAVLAKL</sequence>
<keyword evidence="3 11" id="KW-0049">Antioxidant</keyword>
<feature type="active site" description="Cysteine sulfenic acid (-SOH) intermediate" evidence="10">
    <location>
        <position position="61"/>
    </location>
</feature>
<dbReference type="InterPro" id="IPR037944">
    <property type="entry name" value="PRX5-like"/>
</dbReference>
<dbReference type="GO" id="GO:0005739">
    <property type="term" value="C:mitochondrion"/>
    <property type="evidence" value="ECO:0007669"/>
    <property type="project" value="TreeGrafter"/>
</dbReference>
<keyword evidence="5 11" id="KW-0676">Redox-active center</keyword>
<evidence type="ECO:0000256" key="9">
    <source>
        <dbReference type="ARBA" id="ARBA00079296"/>
    </source>
</evidence>
<proteinExistence type="inferred from homology"/>
<dbReference type="GO" id="GO:0005777">
    <property type="term" value="C:peroxisome"/>
    <property type="evidence" value="ECO:0007669"/>
    <property type="project" value="TreeGrafter"/>
</dbReference>
<keyword evidence="2 11" id="KW-0575">Peroxidase</keyword>
<dbReference type="InterPro" id="IPR013766">
    <property type="entry name" value="Thioredoxin_domain"/>
</dbReference>
<dbReference type="PANTHER" id="PTHR10430">
    <property type="entry name" value="PEROXIREDOXIN"/>
    <property type="match status" value="1"/>
</dbReference>
<evidence type="ECO:0000256" key="1">
    <source>
        <dbReference type="ARBA" id="ARBA00010505"/>
    </source>
</evidence>
<name>A0A9P7A115_9AGAM</name>
<evidence type="ECO:0000256" key="5">
    <source>
        <dbReference type="ARBA" id="ARBA00023284"/>
    </source>
</evidence>
<dbReference type="GO" id="GO:0008379">
    <property type="term" value="F:thioredoxin peroxidase activity"/>
    <property type="evidence" value="ECO:0007669"/>
    <property type="project" value="InterPro"/>
</dbReference>
<dbReference type="Pfam" id="PF08534">
    <property type="entry name" value="Redoxin"/>
    <property type="match status" value="1"/>
</dbReference>
<evidence type="ECO:0000256" key="3">
    <source>
        <dbReference type="ARBA" id="ARBA00022862"/>
    </source>
</evidence>
<dbReference type="CDD" id="cd03013">
    <property type="entry name" value="PRX5_like"/>
    <property type="match status" value="1"/>
</dbReference>
<evidence type="ECO:0000259" key="12">
    <source>
        <dbReference type="PROSITE" id="PS51352"/>
    </source>
</evidence>
<keyword evidence="14" id="KW-1185">Reference proteome</keyword>
<dbReference type="InterPro" id="IPR013740">
    <property type="entry name" value="Redoxin"/>
</dbReference>
<keyword evidence="4 11" id="KW-0560">Oxidoreductase</keyword>
<dbReference type="PANTHER" id="PTHR10430:SF16">
    <property type="entry name" value="PEROXIREDOXIN-5, MITOCHONDRIAL"/>
    <property type="match status" value="1"/>
</dbReference>
<evidence type="ECO:0000313" key="14">
    <source>
        <dbReference type="Proteomes" id="UP000714275"/>
    </source>
</evidence>
<dbReference type="GO" id="GO:0034599">
    <property type="term" value="P:cellular response to oxidative stress"/>
    <property type="evidence" value="ECO:0007669"/>
    <property type="project" value="InterPro"/>
</dbReference>
<dbReference type="InterPro" id="IPR036249">
    <property type="entry name" value="Thioredoxin-like_sf"/>
</dbReference>
<dbReference type="EMBL" id="JABBWD010000010">
    <property type="protein sequence ID" value="KAG1780058.1"/>
    <property type="molecule type" value="Genomic_DNA"/>
</dbReference>
<comment type="similarity">
    <text evidence="1 11">Belongs to the peroxiredoxin family. Prx5 subfamily.</text>
</comment>
<evidence type="ECO:0000313" key="13">
    <source>
        <dbReference type="EMBL" id="KAG1780058.1"/>
    </source>
</evidence>
<accession>A0A9P7A115</accession>
<dbReference type="OrthoDB" id="195498at2759"/>
<dbReference type="AlphaFoldDB" id="A0A9P7A115"/>
<evidence type="ECO:0000256" key="2">
    <source>
        <dbReference type="ARBA" id="ARBA00022559"/>
    </source>
</evidence>
<comment type="caution">
    <text evidence="13">The sequence shown here is derived from an EMBL/GenBank/DDBJ whole genome shotgun (WGS) entry which is preliminary data.</text>
</comment>
<comment type="subunit">
    <text evidence="6">Homodimer; disulfide-linked, upon oxidation.</text>
</comment>
<dbReference type="SUPFAM" id="SSF52833">
    <property type="entry name" value="Thioredoxin-like"/>
    <property type="match status" value="1"/>
</dbReference>
<dbReference type="PROSITE" id="PS51352">
    <property type="entry name" value="THIOREDOXIN_2"/>
    <property type="match status" value="1"/>
</dbReference>
<evidence type="ECO:0000256" key="7">
    <source>
        <dbReference type="ARBA" id="ARBA00074156"/>
    </source>
</evidence>
<dbReference type="Gene3D" id="3.40.30.10">
    <property type="entry name" value="Glutaredoxin"/>
    <property type="match status" value="1"/>
</dbReference>
<gene>
    <name evidence="13" type="ORF">EV702DRAFT_1084545</name>
</gene>
<feature type="domain" description="Thioredoxin" evidence="12">
    <location>
        <begin position="6"/>
        <end position="172"/>
    </location>
</feature>
<dbReference type="Proteomes" id="UP000714275">
    <property type="component" value="Unassembled WGS sequence"/>
</dbReference>
<protein>
    <recommendedName>
        <fullName evidence="7">Putative peroxiredoxin</fullName>
    </recommendedName>
    <alternativeName>
        <fullName evidence="8">Thioredoxin reductase</fullName>
    </alternativeName>
    <alternativeName>
        <fullName evidence="9">Thioredoxin-dependent peroxiredoxin</fullName>
    </alternativeName>
</protein>
<organism evidence="13 14">
    <name type="scientific">Suillus placidus</name>
    <dbReference type="NCBI Taxonomy" id="48579"/>
    <lineage>
        <taxon>Eukaryota</taxon>
        <taxon>Fungi</taxon>
        <taxon>Dikarya</taxon>
        <taxon>Basidiomycota</taxon>
        <taxon>Agaricomycotina</taxon>
        <taxon>Agaricomycetes</taxon>
        <taxon>Agaricomycetidae</taxon>
        <taxon>Boletales</taxon>
        <taxon>Suillineae</taxon>
        <taxon>Suillaceae</taxon>
        <taxon>Suillus</taxon>
    </lineage>
</organism>
<evidence type="ECO:0000256" key="8">
    <source>
        <dbReference type="ARBA" id="ARBA00076301"/>
    </source>
</evidence>